<keyword evidence="8" id="KW-1185">Reference proteome</keyword>
<dbReference type="NCBIfam" id="TIGR01167">
    <property type="entry name" value="LPXTG_anchor"/>
    <property type="match status" value="1"/>
</dbReference>
<feature type="compositionally biased region" description="Basic and acidic residues" evidence="5">
    <location>
        <begin position="13"/>
        <end position="26"/>
    </location>
</feature>
<comment type="caution">
    <text evidence="7">The sequence shown here is derived from an EMBL/GenBank/DDBJ whole genome shotgun (WGS) entry which is preliminary data.</text>
</comment>
<evidence type="ECO:0000256" key="1">
    <source>
        <dbReference type="ARBA" id="ARBA00022512"/>
    </source>
</evidence>
<accession>A0A8I0DP56</accession>
<feature type="compositionally biased region" description="Polar residues" evidence="5">
    <location>
        <begin position="1"/>
        <end position="12"/>
    </location>
</feature>
<dbReference type="RefSeq" id="WP_186835416.1">
    <property type="nucleotide sequence ID" value="NZ_JACOOQ010000018.1"/>
</dbReference>
<evidence type="ECO:0000256" key="2">
    <source>
        <dbReference type="ARBA" id="ARBA00022525"/>
    </source>
</evidence>
<name>A0A8I0DP56_9CLOT</name>
<feature type="region of interest" description="Disordered" evidence="5">
    <location>
        <begin position="1"/>
        <end position="30"/>
    </location>
</feature>
<dbReference type="AlphaFoldDB" id="A0A8I0DP56"/>
<feature type="domain" description="Gram-positive cocci surface proteins LPxTG" evidence="6">
    <location>
        <begin position="22"/>
        <end position="58"/>
    </location>
</feature>
<evidence type="ECO:0000256" key="3">
    <source>
        <dbReference type="ARBA" id="ARBA00022729"/>
    </source>
</evidence>
<keyword evidence="2" id="KW-0964">Secreted</keyword>
<protein>
    <submittedName>
        <fullName evidence="7">LPXTG cell wall anchor domain-containing protein</fullName>
    </submittedName>
</protein>
<dbReference type="EMBL" id="JACOOQ010000018">
    <property type="protein sequence ID" value="MBC5640825.1"/>
    <property type="molecule type" value="Genomic_DNA"/>
</dbReference>
<dbReference type="Proteomes" id="UP000662088">
    <property type="component" value="Unassembled WGS sequence"/>
</dbReference>
<organism evidence="7 8">
    <name type="scientific">Clostridium lentum</name>
    <dbReference type="NCBI Taxonomy" id="2763037"/>
    <lineage>
        <taxon>Bacteria</taxon>
        <taxon>Bacillati</taxon>
        <taxon>Bacillota</taxon>
        <taxon>Clostridia</taxon>
        <taxon>Eubacteriales</taxon>
        <taxon>Clostridiaceae</taxon>
        <taxon>Clostridium</taxon>
    </lineage>
</organism>
<keyword evidence="3" id="KW-0732">Signal</keyword>
<reference evidence="7" key="1">
    <citation type="submission" date="2020-08" db="EMBL/GenBank/DDBJ databases">
        <title>Genome public.</title>
        <authorList>
            <person name="Liu C."/>
            <person name="Sun Q."/>
        </authorList>
    </citation>
    <scope>NUCLEOTIDE SEQUENCE</scope>
    <source>
        <strain evidence="7">NSJ-42</strain>
    </source>
</reference>
<proteinExistence type="predicted"/>
<evidence type="ECO:0000256" key="4">
    <source>
        <dbReference type="ARBA" id="ARBA00023088"/>
    </source>
</evidence>
<sequence length="59" mass="6540">MKTLKKNLTINDNIRKEESTEKDKGTGKLPTTGKESGLIFISFAAVIIGTTFLKKRKKA</sequence>
<evidence type="ECO:0000313" key="8">
    <source>
        <dbReference type="Proteomes" id="UP000662088"/>
    </source>
</evidence>
<dbReference type="InterPro" id="IPR019931">
    <property type="entry name" value="LPXTG_anchor"/>
</dbReference>
<evidence type="ECO:0000313" key="7">
    <source>
        <dbReference type="EMBL" id="MBC5640825.1"/>
    </source>
</evidence>
<evidence type="ECO:0000256" key="5">
    <source>
        <dbReference type="SAM" id="MobiDB-lite"/>
    </source>
</evidence>
<keyword evidence="4" id="KW-0572">Peptidoglycan-anchor</keyword>
<dbReference type="Pfam" id="PF00746">
    <property type="entry name" value="Gram_pos_anchor"/>
    <property type="match status" value="1"/>
</dbReference>
<gene>
    <name evidence="7" type="ORF">H8R92_10410</name>
</gene>
<keyword evidence="1" id="KW-0134">Cell wall</keyword>
<evidence type="ECO:0000259" key="6">
    <source>
        <dbReference type="Pfam" id="PF00746"/>
    </source>
</evidence>